<feature type="compositionally biased region" description="Low complexity" evidence="1">
    <location>
        <begin position="192"/>
        <end position="210"/>
    </location>
</feature>
<comment type="caution">
    <text evidence="2">The sequence shown here is derived from an EMBL/GenBank/DDBJ whole genome shotgun (WGS) entry which is preliminary data.</text>
</comment>
<accession>A0AAV0WA28</accession>
<dbReference type="AlphaFoldDB" id="A0AAV0WA28"/>
<feature type="compositionally biased region" description="Polar residues" evidence="1">
    <location>
        <begin position="38"/>
        <end position="52"/>
    </location>
</feature>
<feature type="compositionally biased region" description="Polar residues" evidence="1">
    <location>
        <begin position="168"/>
        <end position="187"/>
    </location>
</feature>
<organism evidence="2 3">
    <name type="scientific">Macrosiphum euphorbiae</name>
    <name type="common">potato aphid</name>
    <dbReference type="NCBI Taxonomy" id="13131"/>
    <lineage>
        <taxon>Eukaryota</taxon>
        <taxon>Metazoa</taxon>
        <taxon>Ecdysozoa</taxon>
        <taxon>Arthropoda</taxon>
        <taxon>Hexapoda</taxon>
        <taxon>Insecta</taxon>
        <taxon>Pterygota</taxon>
        <taxon>Neoptera</taxon>
        <taxon>Paraneoptera</taxon>
        <taxon>Hemiptera</taxon>
        <taxon>Sternorrhyncha</taxon>
        <taxon>Aphidomorpha</taxon>
        <taxon>Aphidoidea</taxon>
        <taxon>Aphididae</taxon>
        <taxon>Macrosiphini</taxon>
        <taxon>Macrosiphum</taxon>
    </lineage>
</organism>
<keyword evidence="3" id="KW-1185">Reference proteome</keyword>
<feature type="region of interest" description="Disordered" evidence="1">
    <location>
        <begin position="168"/>
        <end position="210"/>
    </location>
</feature>
<reference evidence="2 3" key="1">
    <citation type="submission" date="2023-01" db="EMBL/GenBank/DDBJ databases">
        <authorList>
            <person name="Whitehead M."/>
        </authorList>
    </citation>
    <scope>NUCLEOTIDE SEQUENCE [LARGE SCALE GENOMIC DNA]</scope>
</reference>
<evidence type="ECO:0000256" key="1">
    <source>
        <dbReference type="SAM" id="MobiDB-lite"/>
    </source>
</evidence>
<evidence type="ECO:0008006" key="4">
    <source>
        <dbReference type="Google" id="ProtNLM"/>
    </source>
</evidence>
<evidence type="ECO:0000313" key="2">
    <source>
        <dbReference type="EMBL" id="CAI6352622.1"/>
    </source>
</evidence>
<name>A0AAV0WA28_9HEMI</name>
<sequence length="210" mass="24186">MSFLNTTTNKRKTTDNFENVEDDTGRHSLDDMDDDTSETPANVSSTFISPHQTSKKNKKNPITPFQSNLLEHLKKNEEMTSNPDMNIVMSFLPYMKLLNEEQKLEFHLNSLQYLKHIIKNQNTPVLHEPQLQYPIPAAPLNFNNYTMNQNTSSNLQYNSRPYLNAQPYSYSTYKQPNYPHNSSSSYLDHTVQYTPTPTSSSQPSPSNQTQ</sequence>
<dbReference type="EMBL" id="CARXXK010000002">
    <property type="protein sequence ID" value="CAI6352622.1"/>
    <property type="molecule type" value="Genomic_DNA"/>
</dbReference>
<feature type="region of interest" description="Disordered" evidence="1">
    <location>
        <begin position="1"/>
        <end position="63"/>
    </location>
</feature>
<dbReference type="Proteomes" id="UP001160148">
    <property type="component" value="Unassembled WGS sequence"/>
</dbReference>
<gene>
    <name evidence="2" type="ORF">MEUPH1_LOCUS8838</name>
</gene>
<evidence type="ECO:0000313" key="3">
    <source>
        <dbReference type="Proteomes" id="UP001160148"/>
    </source>
</evidence>
<protein>
    <recommendedName>
        <fullName evidence="4">BESS domain-containing protein</fullName>
    </recommendedName>
</protein>
<proteinExistence type="predicted"/>